<dbReference type="NCBIfam" id="TIGR01539">
    <property type="entry name" value="portal_lambda"/>
    <property type="match status" value="1"/>
</dbReference>
<dbReference type="InterPro" id="IPR006429">
    <property type="entry name" value="Phage_lambda_portal"/>
</dbReference>
<dbReference type="OrthoDB" id="622132at2"/>
<feature type="region of interest" description="Disordered" evidence="1">
    <location>
        <begin position="464"/>
        <end position="500"/>
    </location>
</feature>
<evidence type="ECO:0000313" key="2">
    <source>
        <dbReference type="EMBL" id="AMO55637.1"/>
    </source>
</evidence>
<organism evidence="2 3">
    <name type="scientific">Endozoicomonas montiporae CL-33</name>
    <dbReference type="NCBI Taxonomy" id="570277"/>
    <lineage>
        <taxon>Bacteria</taxon>
        <taxon>Pseudomonadati</taxon>
        <taxon>Pseudomonadota</taxon>
        <taxon>Gammaproteobacteria</taxon>
        <taxon>Oceanospirillales</taxon>
        <taxon>Endozoicomonadaceae</taxon>
        <taxon>Endozoicomonas</taxon>
    </lineage>
</organism>
<dbReference type="GO" id="GO:0005198">
    <property type="term" value="F:structural molecule activity"/>
    <property type="evidence" value="ECO:0007669"/>
    <property type="project" value="InterPro"/>
</dbReference>
<protein>
    <submittedName>
        <fullName evidence="2">Phage portal protein, lambda family</fullName>
    </submittedName>
</protein>
<dbReference type="KEGG" id="emp:EZMO1_1468"/>
<proteinExistence type="predicted"/>
<dbReference type="AlphaFoldDB" id="A0A142BA61"/>
<dbReference type="EMBL" id="CP013251">
    <property type="protein sequence ID" value="AMO55637.1"/>
    <property type="molecule type" value="Genomic_DNA"/>
</dbReference>
<dbReference type="PATRIC" id="fig|570277.3.peg.1588"/>
<dbReference type="Proteomes" id="UP000071065">
    <property type="component" value="Chromosome"/>
</dbReference>
<reference evidence="2 3" key="1">
    <citation type="journal article" date="2016" name="Front. Microbiol.">
        <title>Genomic Insight into the Host-Endosymbiont Relationship of Endozoicomonas montiporae CL-33(T) with its Coral Host.</title>
        <authorList>
            <person name="Ding J.-Y."/>
            <person name="Shiu J.-H."/>
            <person name="Chen W.-M."/>
            <person name="Chiang Y.-R."/>
            <person name="Tang S.-L."/>
        </authorList>
    </citation>
    <scope>NUCLEOTIDE SEQUENCE [LARGE SCALE GENOMIC DNA]</scope>
    <source>
        <strain evidence="2 3">CL-33</strain>
    </source>
</reference>
<dbReference type="Pfam" id="PF05136">
    <property type="entry name" value="Phage_portal_2"/>
    <property type="match status" value="1"/>
</dbReference>
<evidence type="ECO:0000256" key="1">
    <source>
        <dbReference type="SAM" id="MobiDB-lite"/>
    </source>
</evidence>
<dbReference type="STRING" id="570277.EZMO1_1468"/>
<dbReference type="RefSeq" id="WP_051789700.1">
    <property type="nucleotide sequence ID" value="NZ_CP013251.1"/>
</dbReference>
<gene>
    <name evidence="2" type="ORF">EZMO1_1468</name>
</gene>
<dbReference type="GO" id="GO:0019068">
    <property type="term" value="P:virion assembly"/>
    <property type="evidence" value="ECO:0007669"/>
    <property type="project" value="InterPro"/>
</dbReference>
<evidence type="ECO:0000313" key="3">
    <source>
        <dbReference type="Proteomes" id="UP000071065"/>
    </source>
</evidence>
<accession>A0A142BA61</accession>
<name>A0A142BA61_9GAMM</name>
<sequence length="500" mass="56609">MTARRVSPIIGLDGQPLVSGQTLPNSYEAAKQSPRTRYWYAPAHGPNSALRNTLNTLRNRTRAAYRNMPLIYSGIEKNTINEVGTGVTVRSTAQNKTFQEQMNTLWKLWVKQADPEGILDFNGLQSQTVRSRRTAGEVFIRMRARSLSEGLAIPMQLQVLESEFVPQDLNQVRANGNMIRQGVEFRKGRRVAYWMYKSHPGEDADALDMGQLMRIPASQVIHHYMPTRPGQIRGEPDPVQSLLKAYTFDSYDDAELTRKQTRSPITGAIYRDQDVTEDDFLYDPITGKSLDPENGDMPEAHVDPGTFLNLLPTERIEVFNGDNTGQGYNDFMSWQSKLIAIGQNIPYELLTGDWKNVNDRLLRGVLNEYRRGIEMAQDHLLIYQVCRNAWLWAVNAAIASGAVTTPGDYFQNRIDYLAHEARPDGWKYNNPDQDVKAKINAINGSLTSMPKVCAEDGLDADEVAREQAEYERRKMEYRKGLPEAKPTSSKTEPDPDEDDD</sequence>
<feature type="compositionally biased region" description="Basic and acidic residues" evidence="1">
    <location>
        <begin position="464"/>
        <end position="482"/>
    </location>
</feature>